<dbReference type="Gene3D" id="3.30.420.140">
    <property type="entry name" value="YqgF/RNase H-like domain"/>
    <property type="match status" value="1"/>
</dbReference>
<dbReference type="GO" id="GO:0004518">
    <property type="term" value="F:nuclease activity"/>
    <property type="evidence" value="ECO:0007669"/>
    <property type="project" value="UniProtKB-KW"/>
</dbReference>
<evidence type="ECO:0000259" key="7">
    <source>
        <dbReference type="SMART" id="SM00732"/>
    </source>
</evidence>
<dbReference type="AlphaFoldDB" id="A0A1I7MKC3"/>
<evidence type="ECO:0000256" key="4">
    <source>
        <dbReference type="ARBA" id="ARBA00022801"/>
    </source>
</evidence>
<evidence type="ECO:0000256" key="1">
    <source>
        <dbReference type="ARBA" id="ARBA00022490"/>
    </source>
</evidence>
<organism evidence="8 9">
    <name type="scientific">Micrococcus terreus</name>
    <dbReference type="NCBI Taxonomy" id="574650"/>
    <lineage>
        <taxon>Bacteria</taxon>
        <taxon>Bacillati</taxon>
        <taxon>Actinomycetota</taxon>
        <taxon>Actinomycetes</taxon>
        <taxon>Micrococcales</taxon>
        <taxon>Micrococcaceae</taxon>
        <taxon>Micrococcus</taxon>
    </lineage>
</organism>
<keyword evidence="1 5" id="KW-0963">Cytoplasm</keyword>
<feature type="region of interest" description="Disordered" evidence="6">
    <location>
        <begin position="152"/>
        <end position="173"/>
    </location>
</feature>
<dbReference type="RefSeq" id="WP_091696253.1">
    <property type="nucleotide sequence ID" value="NZ_CAMIGK010000006.1"/>
</dbReference>
<dbReference type="GO" id="GO:0016788">
    <property type="term" value="F:hydrolase activity, acting on ester bonds"/>
    <property type="evidence" value="ECO:0007669"/>
    <property type="project" value="UniProtKB-UniRule"/>
</dbReference>
<dbReference type="InterPro" id="IPR037027">
    <property type="entry name" value="YqgF/RNaseH-like_dom_sf"/>
</dbReference>
<comment type="function">
    <text evidence="5">Could be a nuclease involved in processing of the 5'-end of pre-16S rRNA.</text>
</comment>
<comment type="similarity">
    <text evidence="5">Belongs to the YqgF HJR family.</text>
</comment>
<evidence type="ECO:0000313" key="9">
    <source>
        <dbReference type="Proteomes" id="UP000198881"/>
    </source>
</evidence>
<comment type="subcellular location">
    <subcellularLocation>
        <location evidence="5">Cytoplasm</location>
    </subcellularLocation>
</comment>
<proteinExistence type="inferred from homology"/>
<feature type="domain" description="YqgF/RNase H-like" evidence="7">
    <location>
        <begin position="9"/>
        <end position="115"/>
    </location>
</feature>
<name>A0A1I7MKC3_9MICC</name>
<keyword evidence="2 5" id="KW-0690">Ribosome biogenesis</keyword>
<dbReference type="SMART" id="SM00732">
    <property type="entry name" value="YqgFc"/>
    <property type="match status" value="1"/>
</dbReference>
<keyword evidence="4 5" id="KW-0378">Hydrolase</keyword>
<dbReference type="EMBL" id="FPCG01000004">
    <property type="protein sequence ID" value="SFV22371.1"/>
    <property type="molecule type" value="Genomic_DNA"/>
</dbReference>
<gene>
    <name evidence="8" type="ORF">SAMN04487966_10482</name>
</gene>
<keyword evidence="3 5" id="KW-0540">Nuclease</keyword>
<dbReference type="NCBIfam" id="TIGR00250">
    <property type="entry name" value="RNAse_H_YqgF"/>
    <property type="match status" value="1"/>
</dbReference>
<dbReference type="OrthoDB" id="9790539at2"/>
<dbReference type="InterPro" id="IPR005227">
    <property type="entry name" value="YqgF"/>
</dbReference>
<dbReference type="InterPro" id="IPR006641">
    <property type="entry name" value="YqgF/RNaseH-like_dom"/>
</dbReference>
<dbReference type="GO" id="GO:0005829">
    <property type="term" value="C:cytosol"/>
    <property type="evidence" value="ECO:0007669"/>
    <property type="project" value="TreeGrafter"/>
</dbReference>
<reference evidence="8 9" key="1">
    <citation type="submission" date="2016-10" db="EMBL/GenBank/DDBJ databases">
        <authorList>
            <person name="de Groot N.N."/>
        </authorList>
    </citation>
    <scope>NUCLEOTIDE SEQUENCE [LARGE SCALE GENOMIC DNA]</scope>
    <source>
        <strain evidence="8 9">CGMCC 1.7054</strain>
    </source>
</reference>
<accession>A0A1I7MKC3</accession>
<evidence type="ECO:0000256" key="3">
    <source>
        <dbReference type="ARBA" id="ARBA00022722"/>
    </source>
</evidence>
<dbReference type="STRING" id="574650.SAMN04487966_10482"/>
<dbReference type="InterPro" id="IPR012337">
    <property type="entry name" value="RNaseH-like_sf"/>
</dbReference>
<evidence type="ECO:0000313" key="8">
    <source>
        <dbReference type="EMBL" id="SFV22371.1"/>
    </source>
</evidence>
<dbReference type="GO" id="GO:0000967">
    <property type="term" value="P:rRNA 5'-end processing"/>
    <property type="evidence" value="ECO:0007669"/>
    <property type="project" value="UniProtKB-UniRule"/>
</dbReference>
<dbReference type="EC" id="3.1.-.-" evidence="5"/>
<sequence>MTAAGVLRGVRLGVDVGKARVGLAAADPDGILATPVTTLKRDAKKGFDQRIICKEALQRDAVVVYVGHPVNLQGRPTASTEDAVHYAEQLAERLVREGSAAQVRLVDERLSTVTAHQQLREAGRSTRDHRSVVDQAAAVQILQQALDMQQSQHKDVGRLVGVPAEGQKDSPSD</sequence>
<dbReference type="Proteomes" id="UP000198881">
    <property type="component" value="Unassembled WGS sequence"/>
</dbReference>
<dbReference type="CDD" id="cd16964">
    <property type="entry name" value="YqgF"/>
    <property type="match status" value="1"/>
</dbReference>
<evidence type="ECO:0000256" key="5">
    <source>
        <dbReference type="HAMAP-Rule" id="MF_00651"/>
    </source>
</evidence>
<evidence type="ECO:0000256" key="2">
    <source>
        <dbReference type="ARBA" id="ARBA00022517"/>
    </source>
</evidence>
<dbReference type="Pfam" id="PF03652">
    <property type="entry name" value="RuvX"/>
    <property type="match status" value="1"/>
</dbReference>
<dbReference type="PANTHER" id="PTHR33317:SF4">
    <property type="entry name" value="POLYNUCLEOTIDYL TRANSFERASE, RIBONUCLEASE H-LIKE SUPERFAMILY PROTEIN"/>
    <property type="match status" value="1"/>
</dbReference>
<dbReference type="PANTHER" id="PTHR33317">
    <property type="entry name" value="POLYNUCLEOTIDYL TRANSFERASE, RIBONUCLEASE H-LIKE SUPERFAMILY PROTEIN"/>
    <property type="match status" value="1"/>
</dbReference>
<dbReference type="SUPFAM" id="SSF53098">
    <property type="entry name" value="Ribonuclease H-like"/>
    <property type="match status" value="1"/>
</dbReference>
<evidence type="ECO:0000256" key="6">
    <source>
        <dbReference type="SAM" id="MobiDB-lite"/>
    </source>
</evidence>
<keyword evidence="9" id="KW-1185">Reference proteome</keyword>
<protein>
    <recommendedName>
        <fullName evidence="5">Putative pre-16S rRNA nuclease</fullName>
        <ecNumber evidence="5">3.1.-.-</ecNumber>
    </recommendedName>
</protein>
<dbReference type="HAMAP" id="MF_00651">
    <property type="entry name" value="Nuclease_YqgF"/>
    <property type="match status" value="1"/>
</dbReference>